<dbReference type="PANTHER" id="PTHR43101:SF1">
    <property type="entry name" value="BETA-FRUCTOSIDASE"/>
    <property type="match status" value="1"/>
</dbReference>
<evidence type="ECO:0000259" key="10">
    <source>
        <dbReference type="Pfam" id="PF00251"/>
    </source>
</evidence>
<dbReference type="InterPro" id="IPR023296">
    <property type="entry name" value="Glyco_hydro_beta-prop_sf"/>
</dbReference>
<dbReference type="InterPro" id="IPR013320">
    <property type="entry name" value="ConA-like_dom_sf"/>
</dbReference>
<accession>A0ABR5A6G4</accession>
<dbReference type="Pfam" id="PF00251">
    <property type="entry name" value="Glyco_hydro_32N"/>
    <property type="match status" value="1"/>
</dbReference>
<evidence type="ECO:0000313" key="12">
    <source>
        <dbReference type="EMBL" id="KIL36502.1"/>
    </source>
</evidence>
<feature type="domain" description="Glycosyl hydrolase family 32 N-terminal" evidence="10">
    <location>
        <begin position="25"/>
        <end position="324"/>
    </location>
</feature>
<evidence type="ECO:0000256" key="2">
    <source>
        <dbReference type="ARBA" id="ARBA00009902"/>
    </source>
</evidence>
<comment type="function">
    <text evidence="9">Enables the bacterium to metabolize sucrose as a sole carbon source.</text>
</comment>
<dbReference type="InterPro" id="IPR013189">
    <property type="entry name" value="Glyco_hydro_32_C"/>
</dbReference>
<dbReference type="EMBL" id="JXAL01000008">
    <property type="protein sequence ID" value="KIL36502.1"/>
    <property type="molecule type" value="Genomic_DNA"/>
</dbReference>
<dbReference type="EC" id="3.2.1.26" evidence="3 8"/>
<proteinExistence type="inferred from homology"/>
<feature type="domain" description="Glycosyl hydrolase family 32 C-terminal" evidence="11">
    <location>
        <begin position="340"/>
        <end position="481"/>
    </location>
</feature>
<dbReference type="Pfam" id="PF08244">
    <property type="entry name" value="Glyco_hydro_32C"/>
    <property type="match status" value="1"/>
</dbReference>
<dbReference type="InterPro" id="IPR001362">
    <property type="entry name" value="Glyco_hydro_32"/>
</dbReference>
<protein>
    <recommendedName>
        <fullName evidence="4 8">Sucrose-6-phosphate hydrolase</fullName>
        <ecNumber evidence="3 8">3.2.1.26</ecNumber>
    </recommendedName>
    <alternativeName>
        <fullName evidence="7 9">Invertase</fullName>
    </alternativeName>
</protein>
<comment type="subcellular location">
    <subcellularLocation>
        <location evidence="9">Cytoplasm</location>
    </subcellularLocation>
</comment>
<keyword evidence="13" id="KW-1185">Reference proteome</keyword>
<dbReference type="CDD" id="cd08996">
    <property type="entry name" value="GH32_FFase"/>
    <property type="match status" value="1"/>
</dbReference>
<dbReference type="NCBIfam" id="TIGR01322">
    <property type="entry name" value="scrB_fam"/>
    <property type="match status" value="1"/>
</dbReference>
<evidence type="ECO:0000256" key="3">
    <source>
        <dbReference type="ARBA" id="ARBA00012758"/>
    </source>
</evidence>
<dbReference type="PROSITE" id="PS00609">
    <property type="entry name" value="GLYCOSYL_HYDROL_F32"/>
    <property type="match status" value="1"/>
</dbReference>
<dbReference type="InterPro" id="IPR013148">
    <property type="entry name" value="Glyco_hydro_32_N"/>
</dbReference>
<evidence type="ECO:0000313" key="13">
    <source>
        <dbReference type="Proteomes" id="UP000054526"/>
    </source>
</evidence>
<keyword evidence="6 8" id="KW-0326">Glycosidase</keyword>
<evidence type="ECO:0000259" key="11">
    <source>
        <dbReference type="Pfam" id="PF08244"/>
    </source>
</evidence>
<dbReference type="InterPro" id="IPR051214">
    <property type="entry name" value="GH32_Enzymes"/>
</dbReference>
<evidence type="ECO:0000256" key="9">
    <source>
        <dbReference type="RuleBase" id="RU365015"/>
    </source>
</evidence>
<dbReference type="SMART" id="SM00640">
    <property type="entry name" value="Glyco_32"/>
    <property type="match status" value="1"/>
</dbReference>
<name>A0ABR5A6G4_9BACL</name>
<sequence length="484" mass="54920">MKRANESVEAALQEAAHDPHRLAYHASPPVYWMNDPNGLIHYKGEYHLFYQHNPYSEQWGDIHWAHMKSKDLVHWEQLPIALAPSEEYDIDGCFSGSAVEHEGKMYVFYTSNLYTTPAGLPDDLLQQQCAAVSADGIHFKKLSENPVIKAPPEPIGQTNHFRDPKVWKHQDNWYMVLGAKKYDRGKVLVYKSADLIHWEFLNVVTESDGSMGYMHECPDLFSVGGKDVLLLSPEGAGTKEDPRLSGYYIGEFDYETGHYRHEAFRRLDYGFDFYAPQTMQGAGGRRILFGWMPMDGKALNKKWAGAMTIPREVKYSGGNRLQIEPVEEMKRLRGLHHAVGEYRVTAGQVQPIPGISGECVEMIVTYDLQTTDAIEFGLQVRCSEDGREKTVIKYDRETAQVIFDRNDSGAGDKGVRGCTIEDGQNRMLRLHIFLDRSALELFINQGDYVMSGFIFPEETSQGIRFFANGGTALIHSIDFWQLAL</sequence>
<keyword evidence="9" id="KW-0119">Carbohydrate metabolism</keyword>
<dbReference type="InterPro" id="IPR006232">
    <property type="entry name" value="Suc6P_hydrolase"/>
</dbReference>
<comment type="catalytic activity">
    <reaction evidence="8">
        <text>Hydrolysis of terminal non-reducing beta-D-fructofuranoside residues in beta-D-fructofuranosides.</text>
        <dbReference type="EC" id="3.2.1.26"/>
    </reaction>
</comment>
<evidence type="ECO:0000256" key="8">
    <source>
        <dbReference type="RuleBase" id="RU362110"/>
    </source>
</evidence>
<keyword evidence="9" id="KW-0963">Cytoplasm</keyword>
<gene>
    <name evidence="12" type="ORF">SD71_07535</name>
</gene>
<comment type="caution">
    <text evidence="12">The sequence shown here is derived from an EMBL/GenBank/DDBJ whole genome shotgun (WGS) entry which is preliminary data.</text>
</comment>
<comment type="pathway">
    <text evidence="1 9">Glycan biosynthesis; sucrose metabolism.</text>
</comment>
<keyword evidence="5 8" id="KW-0378">Hydrolase</keyword>
<dbReference type="InterPro" id="IPR018053">
    <property type="entry name" value="Glyco_hydro_32_AS"/>
</dbReference>
<dbReference type="Gene3D" id="2.60.120.560">
    <property type="entry name" value="Exo-inulinase, domain 1"/>
    <property type="match status" value="1"/>
</dbReference>
<dbReference type="PANTHER" id="PTHR43101">
    <property type="entry name" value="BETA-FRUCTOSIDASE"/>
    <property type="match status" value="1"/>
</dbReference>
<dbReference type="SUPFAM" id="SSF49899">
    <property type="entry name" value="Concanavalin A-like lectins/glucanases"/>
    <property type="match status" value="1"/>
</dbReference>
<dbReference type="Proteomes" id="UP000054526">
    <property type="component" value="Unassembled WGS sequence"/>
</dbReference>
<evidence type="ECO:0000256" key="1">
    <source>
        <dbReference type="ARBA" id="ARBA00004914"/>
    </source>
</evidence>
<comment type="similarity">
    <text evidence="2 8">Belongs to the glycosyl hydrolase 32 family.</text>
</comment>
<organism evidence="12 13">
    <name type="scientific">Cohnella kolymensis</name>
    <dbReference type="NCBI Taxonomy" id="1590652"/>
    <lineage>
        <taxon>Bacteria</taxon>
        <taxon>Bacillati</taxon>
        <taxon>Bacillota</taxon>
        <taxon>Bacilli</taxon>
        <taxon>Bacillales</taxon>
        <taxon>Paenibacillaceae</taxon>
        <taxon>Cohnella</taxon>
    </lineage>
</organism>
<evidence type="ECO:0000256" key="5">
    <source>
        <dbReference type="ARBA" id="ARBA00022801"/>
    </source>
</evidence>
<dbReference type="Gene3D" id="2.115.10.20">
    <property type="entry name" value="Glycosyl hydrolase domain, family 43"/>
    <property type="match status" value="1"/>
</dbReference>
<evidence type="ECO:0000256" key="7">
    <source>
        <dbReference type="ARBA" id="ARBA00033367"/>
    </source>
</evidence>
<evidence type="ECO:0000256" key="4">
    <source>
        <dbReference type="ARBA" id="ARBA00019623"/>
    </source>
</evidence>
<reference evidence="12 13" key="1">
    <citation type="submission" date="2014-12" db="EMBL/GenBank/DDBJ databases">
        <title>Draft genome sequence of Cohnella kolymensis strain B-2846.</title>
        <authorList>
            <person name="Karlyshev A.V."/>
            <person name="Kudryashova E.B."/>
        </authorList>
    </citation>
    <scope>NUCLEOTIDE SEQUENCE [LARGE SCALE GENOMIC DNA]</scope>
    <source>
        <strain evidence="12 13">VKM B-2846</strain>
    </source>
</reference>
<dbReference type="SUPFAM" id="SSF75005">
    <property type="entry name" value="Arabinanase/levansucrase/invertase"/>
    <property type="match status" value="1"/>
</dbReference>
<evidence type="ECO:0000256" key="6">
    <source>
        <dbReference type="ARBA" id="ARBA00023295"/>
    </source>
</evidence>